<dbReference type="InterPro" id="IPR029045">
    <property type="entry name" value="ClpP/crotonase-like_dom_sf"/>
</dbReference>
<dbReference type="InterPro" id="IPR001753">
    <property type="entry name" value="Enoyl-CoA_hydra/iso"/>
</dbReference>
<evidence type="ECO:0000313" key="4">
    <source>
        <dbReference type="EMBL" id="CAG8523633.1"/>
    </source>
</evidence>
<dbReference type="Gene3D" id="3.90.226.10">
    <property type="entry name" value="2-enoyl-CoA Hydratase, Chain A, domain 1"/>
    <property type="match status" value="2"/>
</dbReference>
<dbReference type="Pfam" id="PF00378">
    <property type="entry name" value="ECH_1"/>
    <property type="match status" value="1"/>
</dbReference>
<dbReference type="PANTHER" id="PTHR43684">
    <property type="match status" value="1"/>
</dbReference>
<comment type="caution">
    <text evidence="4">The sequence shown here is derived from an EMBL/GenBank/DDBJ whole genome shotgun (WGS) entry which is preliminary data.</text>
</comment>
<dbReference type="GO" id="GO:0005777">
    <property type="term" value="C:peroxisome"/>
    <property type="evidence" value="ECO:0007669"/>
    <property type="project" value="UniProtKB-SubCell"/>
</dbReference>
<comment type="subcellular location">
    <subcellularLocation>
        <location evidence="1">Peroxisome</location>
    </subcellularLocation>
</comment>
<dbReference type="SUPFAM" id="SSF52096">
    <property type="entry name" value="ClpP/crotonase"/>
    <property type="match status" value="1"/>
</dbReference>
<sequence>MSQPLLETIKIDVIPEGVGILTLNRPDRDNALNSVLLKDLLVAFQWATIEEKVKVVIITGNGKYFTSGWDLTEVSQIESLEEVFERMKTFTELIEVLIDFPKLLLAAVNAICAEACSSYLLPKFLGNSTANEMLVPSELVNHGFINRIIQKENLLNETIKEAITVTKFSFEAFKQTKQLIKSDDIRDHLKKVLKRENEALIER</sequence>
<protein>
    <submittedName>
        <fullName evidence="4">5981_t:CDS:1</fullName>
    </submittedName>
</protein>
<keyword evidence="5" id="KW-1185">Reference proteome</keyword>
<dbReference type="EMBL" id="CAJVPK010000537">
    <property type="protein sequence ID" value="CAG8523633.1"/>
    <property type="molecule type" value="Genomic_DNA"/>
</dbReference>
<keyword evidence="3" id="KW-0413">Isomerase</keyword>
<keyword evidence="2" id="KW-0576">Peroxisome</keyword>
<dbReference type="AlphaFoldDB" id="A0A9N9AAW9"/>
<dbReference type="PANTHER" id="PTHR43684:SF1">
    <property type="entry name" value="ENOYL-COA DELTA ISOMERASE 2"/>
    <property type="match status" value="1"/>
</dbReference>
<proteinExistence type="predicted"/>
<evidence type="ECO:0000256" key="1">
    <source>
        <dbReference type="ARBA" id="ARBA00004275"/>
    </source>
</evidence>
<dbReference type="GO" id="GO:0004165">
    <property type="term" value="F:delta(3)-delta(2)-enoyl-CoA isomerase activity"/>
    <property type="evidence" value="ECO:0007669"/>
    <property type="project" value="UniProtKB-ARBA"/>
</dbReference>
<dbReference type="InterPro" id="IPR051053">
    <property type="entry name" value="ECH/Chromodomain_protein"/>
</dbReference>
<accession>A0A9N9AAW9</accession>
<evidence type="ECO:0000313" key="5">
    <source>
        <dbReference type="Proteomes" id="UP000789706"/>
    </source>
</evidence>
<evidence type="ECO:0000256" key="2">
    <source>
        <dbReference type="ARBA" id="ARBA00023140"/>
    </source>
</evidence>
<dbReference type="Proteomes" id="UP000789706">
    <property type="component" value="Unassembled WGS sequence"/>
</dbReference>
<gene>
    <name evidence="4" type="ORF">DEBURN_LOCUS5790</name>
</gene>
<name>A0A9N9AAW9_9GLOM</name>
<reference evidence="4" key="1">
    <citation type="submission" date="2021-06" db="EMBL/GenBank/DDBJ databases">
        <authorList>
            <person name="Kallberg Y."/>
            <person name="Tangrot J."/>
            <person name="Rosling A."/>
        </authorList>
    </citation>
    <scope>NUCLEOTIDE SEQUENCE</scope>
    <source>
        <strain evidence="4">AZ414A</strain>
    </source>
</reference>
<dbReference type="CDD" id="cd06558">
    <property type="entry name" value="crotonase-like"/>
    <property type="match status" value="1"/>
</dbReference>
<evidence type="ECO:0000256" key="3">
    <source>
        <dbReference type="ARBA" id="ARBA00023235"/>
    </source>
</evidence>
<dbReference type="OrthoDB" id="448450at2759"/>
<organism evidence="4 5">
    <name type="scientific">Diversispora eburnea</name>
    <dbReference type="NCBI Taxonomy" id="1213867"/>
    <lineage>
        <taxon>Eukaryota</taxon>
        <taxon>Fungi</taxon>
        <taxon>Fungi incertae sedis</taxon>
        <taxon>Mucoromycota</taxon>
        <taxon>Glomeromycotina</taxon>
        <taxon>Glomeromycetes</taxon>
        <taxon>Diversisporales</taxon>
        <taxon>Diversisporaceae</taxon>
        <taxon>Diversispora</taxon>
    </lineage>
</organism>